<evidence type="ECO:0000256" key="2">
    <source>
        <dbReference type="ARBA" id="ARBA00022771"/>
    </source>
</evidence>
<evidence type="ECO:0000313" key="7">
    <source>
        <dbReference type="Proteomes" id="UP000504607"/>
    </source>
</evidence>
<name>A0A6J0PPU3_ELAGV</name>
<dbReference type="PANTHER" id="PTHR14493">
    <property type="entry name" value="UNKEMPT FAMILY MEMBER"/>
    <property type="match status" value="1"/>
</dbReference>
<keyword evidence="2 5" id="KW-0863">Zinc-finger</keyword>
<dbReference type="GO" id="GO:0003677">
    <property type="term" value="F:DNA binding"/>
    <property type="evidence" value="ECO:0007669"/>
    <property type="project" value="UniProtKB-KW"/>
</dbReference>
<dbReference type="PROSITE" id="PS50103">
    <property type="entry name" value="ZF_C3H1"/>
    <property type="match status" value="1"/>
</dbReference>
<dbReference type="AlphaFoldDB" id="A0A6J0PPU3"/>
<evidence type="ECO:0000256" key="3">
    <source>
        <dbReference type="ARBA" id="ARBA00022833"/>
    </source>
</evidence>
<dbReference type="Gene3D" id="3.30.1370.210">
    <property type="match status" value="1"/>
</dbReference>
<evidence type="ECO:0000259" key="6">
    <source>
        <dbReference type="PROSITE" id="PS50103"/>
    </source>
</evidence>
<dbReference type="InterPro" id="IPR045234">
    <property type="entry name" value="Unkempt-like"/>
</dbReference>
<dbReference type="InParanoid" id="A0A6J0PPU3"/>
<keyword evidence="1 5" id="KW-0479">Metal-binding</keyword>
<evidence type="ECO:0000256" key="1">
    <source>
        <dbReference type="ARBA" id="ARBA00022723"/>
    </source>
</evidence>
<keyword evidence="3 5" id="KW-0862">Zinc</keyword>
<gene>
    <name evidence="8" type="primary">LOC105054754</name>
</gene>
<evidence type="ECO:0000256" key="5">
    <source>
        <dbReference type="PROSITE-ProRule" id="PRU00723"/>
    </source>
</evidence>
<feature type="zinc finger region" description="C3H1-type" evidence="5">
    <location>
        <begin position="104"/>
        <end position="132"/>
    </location>
</feature>
<dbReference type="SMART" id="SM00356">
    <property type="entry name" value="ZnF_C3H1"/>
    <property type="match status" value="2"/>
</dbReference>
<proteinExistence type="predicted"/>
<dbReference type="Pfam" id="PF25512">
    <property type="entry name" value="zf-CCCH_AtC3H23"/>
    <property type="match status" value="1"/>
</dbReference>
<evidence type="ECO:0000256" key="4">
    <source>
        <dbReference type="ARBA" id="ARBA00023125"/>
    </source>
</evidence>
<organism evidence="7 8">
    <name type="scientific">Elaeis guineensis var. tenera</name>
    <name type="common">Oil palm</name>
    <dbReference type="NCBI Taxonomy" id="51953"/>
    <lineage>
        <taxon>Eukaryota</taxon>
        <taxon>Viridiplantae</taxon>
        <taxon>Streptophyta</taxon>
        <taxon>Embryophyta</taxon>
        <taxon>Tracheophyta</taxon>
        <taxon>Spermatophyta</taxon>
        <taxon>Magnoliopsida</taxon>
        <taxon>Liliopsida</taxon>
        <taxon>Arecaceae</taxon>
        <taxon>Arecoideae</taxon>
        <taxon>Cocoseae</taxon>
        <taxon>Elaeidinae</taxon>
        <taxon>Elaeis</taxon>
    </lineage>
</organism>
<feature type="domain" description="C3H1-type" evidence="6">
    <location>
        <begin position="104"/>
        <end position="132"/>
    </location>
</feature>
<dbReference type="KEGG" id="egu:105054754"/>
<dbReference type="RefSeq" id="XP_019709608.1">
    <property type="nucleotide sequence ID" value="XM_019854049.2"/>
</dbReference>
<dbReference type="Pfam" id="PF00642">
    <property type="entry name" value="zf-CCCH"/>
    <property type="match status" value="1"/>
</dbReference>
<keyword evidence="7" id="KW-1185">Reference proteome</keyword>
<dbReference type="InterPro" id="IPR000571">
    <property type="entry name" value="Znf_CCCH"/>
</dbReference>
<dbReference type="SUPFAM" id="SSF90229">
    <property type="entry name" value="CCCH zinc finger"/>
    <property type="match status" value="1"/>
</dbReference>
<keyword evidence="4" id="KW-0238">DNA-binding</keyword>
<reference evidence="8" key="1">
    <citation type="submission" date="2025-08" db="UniProtKB">
        <authorList>
            <consortium name="RefSeq"/>
        </authorList>
    </citation>
    <scope>IDENTIFICATION</scope>
</reference>
<accession>A0A6J0PPU3</accession>
<sequence length="256" mass="28577">MAMYGGSNKNCLFLHHHHDISIPLYIHLSCSTIDDSPAAAPTSNDGTGAGAGEHKFNFNDQPDDFLMYIYKVKRCSKTKSHDWTECPYAHHGEKARRRDPNRYPYSGIACREFRQKGECPRGHNCEYAHGVFEFWLHPTRYRTRVCDAGDACTRRVCFFAHTPEQLRPVVIRDCFRCGIGGCVAKSSWRGMPAMAAVAAAAACSSFHAGMNEVNGNDLVGGDGEWFDFPHLDWVEELLTEKGEGEVGLGVDWGVKL</sequence>
<dbReference type="OrthoDB" id="410307at2759"/>
<dbReference type="Proteomes" id="UP000504607">
    <property type="component" value="Chromosome 12"/>
</dbReference>
<protein>
    <submittedName>
        <fullName evidence="8">Zinc finger CCCH domain-containing protein 2</fullName>
    </submittedName>
</protein>
<dbReference type="GO" id="GO:0008270">
    <property type="term" value="F:zinc ion binding"/>
    <property type="evidence" value="ECO:0007669"/>
    <property type="project" value="UniProtKB-KW"/>
</dbReference>
<dbReference type="InterPro" id="IPR057444">
    <property type="entry name" value="Znf-CCCH_AtC3H23-like"/>
</dbReference>
<dbReference type="InterPro" id="IPR036855">
    <property type="entry name" value="Znf_CCCH_sf"/>
</dbReference>
<dbReference type="PANTHER" id="PTHR14493:SF90">
    <property type="entry name" value="ZINC FINGER CCCH DOMAIN-CONTAINING PROTEIN 2"/>
    <property type="match status" value="1"/>
</dbReference>
<dbReference type="GeneID" id="105054754"/>
<evidence type="ECO:0000313" key="8">
    <source>
        <dbReference type="RefSeq" id="XP_019709608.1"/>
    </source>
</evidence>